<accession>A0ABR0SZY0</accession>
<feature type="transmembrane region" description="Helical" evidence="14">
    <location>
        <begin position="61"/>
        <end position="80"/>
    </location>
</feature>
<dbReference type="Proteomes" id="UP001338125">
    <property type="component" value="Unassembled WGS sequence"/>
</dbReference>
<keyword evidence="5 14" id="KW-0812">Transmembrane</keyword>
<evidence type="ECO:0000256" key="9">
    <source>
        <dbReference type="ARBA" id="ARBA00023010"/>
    </source>
</evidence>
<evidence type="ECO:0000256" key="12">
    <source>
        <dbReference type="ARBA" id="ARBA00023242"/>
    </source>
</evidence>
<reference evidence="15 16" key="1">
    <citation type="submission" date="2024-01" db="EMBL/GenBank/DDBJ databases">
        <title>Complete genome of Cladobotryum mycophilum ATHUM6906.</title>
        <authorList>
            <person name="Christinaki A.C."/>
            <person name="Myridakis A.I."/>
            <person name="Kouvelis V.N."/>
        </authorList>
    </citation>
    <scope>NUCLEOTIDE SEQUENCE [LARGE SCALE GENOMIC DNA]</scope>
    <source>
        <strain evidence="15 16">ATHUM6906</strain>
    </source>
</reference>
<evidence type="ECO:0000256" key="4">
    <source>
        <dbReference type="ARBA" id="ARBA00022448"/>
    </source>
</evidence>
<evidence type="ECO:0000256" key="7">
    <source>
        <dbReference type="ARBA" id="ARBA00022927"/>
    </source>
</evidence>
<evidence type="ECO:0000256" key="1">
    <source>
        <dbReference type="ARBA" id="ARBA00004232"/>
    </source>
</evidence>
<keyword evidence="16" id="KW-1185">Reference proteome</keyword>
<comment type="subcellular location">
    <subcellularLocation>
        <location evidence="1">Nucleus membrane</location>
        <topology evidence="1">Multi-pass membrane protein</topology>
    </subcellularLocation>
    <subcellularLocation>
        <location evidence="2">Nucleus</location>
        <location evidence="2">Nuclear pore complex</location>
    </subcellularLocation>
</comment>
<sequence>MAGSQARRTPYKDTLQPALHRRFSSTATFLLAVSYLVSLILSFGGVFMIDFWLWFPIGPTGIRTLLVFSCGLAILILRIANYHVGLKTTGNGWHTLTASLLNLRTYETGFWYGLSSLLYSHIFLNSRGEDSNLQWITYFSGDRARLNERPVFLACYMATFALLQTIAHYREDTDHLNLASSARKTSSKQKTTGVLPDSFQTVLLELPQAFMGCVRQAVTAIPMTLILYYFFMRSFAWSWTLMFLRPFYNLPKTSMLPPSWPTDIYLMYQCVFAGAGVGFVWATGNRAFSAFMVKKPLKNGNPLTNESKDPNGSLLNGLKSKKLSIKSFAMWELALISQDFETRRKAIYSDIDRKDGPMWFQVFTICIETLKTIEAQVDSYGKPTTPVAPEPAPKEDRQRSSAPLREDPIFAIHSQSSSLRTGVEKALDRLARNPGSSPASELSPIAKKTWQNAKDRVLSKEQQEAVSPNNLMGQAQELATNVLTVGWIGDLFGQNFDAHFTAAVLGTPFAEPSLHTNAVIALCQLATHSLTEDSYGNVHRDVPSIIRTLTSIITKVEGLRAHFPLHWTDLKGVKESTEIDHLMETMRTGLEQVLTKFEPYSTDLRLTRTDLRLAKEAIAKPREEPPKAKEVETRRAVDDRGLQRRSSRRDHRRPDMEQVR</sequence>
<protein>
    <submittedName>
        <fullName evidence="15">Nuclear pore protein NDC1</fullName>
    </submittedName>
</protein>
<dbReference type="InterPro" id="IPR019049">
    <property type="entry name" value="Nucleoporin_prot_Ndc1/Nup"/>
</dbReference>
<keyword evidence="10" id="KW-0906">Nuclear pore complex</keyword>
<feature type="compositionally biased region" description="Basic and acidic residues" evidence="13">
    <location>
        <begin position="617"/>
        <end position="642"/>
    </location>
</feature>
<dbReference type="EMBL" id="JAVFKD010000002">
    <property type="protein sequence ID" value="KAK5997310.1"/>
    <property type="molecule type" value="Genomic_DNA"/>
</dbReference>
<feature type="transmembrane region" description="Helical" evidence="14">
    <location>
        <begin position="29"/>
        <end position="55"/>
    </location>
</feature>
<feature type="region of interest" description="Disordered" evidence="13">
    <location>
        <begin position="380"/>
        <end position="402"/>
    </location>
</feature>
<dbReference type="Pfam" id="PF09531">
    <property type="entry name" value="Ndc1_Nup"/>
    <property type="match status" value="1"/>
</dbReference>
<evidence type="ECO:0000256" key="14">
    <source>
        <dbReference type="SAM" id="Phobius"/>
    </source>
</evidence>
<feature type="region of interest" description="Disordered" evidence="13">
    <location>
        <begin position="617"/>
        <end position="660"/>
    </location>
</feature>
<dbReference type="PANTHER" id="PTHR13269">
    <property type="entry name" value="NUCLEOPORIN NDC1"/>
    <property type="match status" value="1"/>
</dbReference>
<keyword evidence="11 14" id="KW-0472">Membrane</keyword>
<evidence type="ECO:0000256" key="11">
    <source>
        <dbReference type="ARBA" id="ARBA00023136"/>
    </source>
</evidence>
<keyword evidence="8 14" id="KW-1133">Transmembrane helix</keyword>
<evidence type="ECO:0000256" key="2">
    <source>
        <dbReference type="ARBA" id="ARBA00004567"/>
    </source>
</evidence>
<evidence type="ECO:0000256" key="8">
    <source>
        <dbReference type="ARBA" id="ARBA00022989"/>
    </source>
</evidence>
<evidence type="ECO:0000313" key="15">
    <source>
        <dbReference type="EMBL" id="KAK5997310.1"/>
    </source>
</evidence>
<keyword evidence="12" id="KW-0539">Nucleus</keyword>
<evidence type="ECO:0000256" key="10">
    <source>
        <dbReference type="ARBA" id="ARBA00023132"/>
    </source>
</evidence>
<organism evidence="15 16">
    <name type="scientific">Cladobotryum mycophilum</name>
    <dbReference type="NCBI Taxonomy" id="491253"/>
    <lineage>
        <taxon>Eukaryota</taxon>
        <taxon>Fungi</taxon>
        <taxon>Dikarya</taxon>
        <taxon>Ascomycota</taxon>
        <taxon>Pezizomycotina</taxon>
        <taxon>Sordariomycetes</taxon>
        <taxon>Hypocreomycetidae</taxon>
        <taxon>Hypocreales</taxon>
        <taxon>Hypocreaceae</taxon>
        <taxon>Cladobotryum</taxon>
    </lineage>
</organism>
<evidence type="ECO:0000256" key="5">
    <source>
        <dbReference type="ARBA" id="ARBA00022692"/>
    </source>
</evidence>
<keyword evidence="6" id="KW-0509">mRNA transport</keyword>
<evidence type="ECO:0000256" key="6">
    <source>
        <dbReference type="ARBA" id="ARBA00022816"/>
    </source>
</evidence>
<evidence type="ECO:0000313" key="16">
    <source>
        <dbReference type="Proteomes" id="UP001338125"/>
    </source>
</evidence>
<evidence type="ECO:0000256" key="13">
    <source>
        <dbReference type="SAM" id="MobiDB-lite"/>
    </source>
</evidence>
<feature type="compositionally biased region" description="Basic and acidic residues" evidence="13">
    <location>
        <begin position="392"/>
        <end position="402"/>
    </location>
</feature>
<feature type="transmembrane region" description="Helical" evidence="14">
    <location>
        <begin position="264"/>
        <end position="284"/>
    </location>
</feature>
<evidence type="ECO:0000256" key="3">
    <source>
        <dbReference type="ARBA" id="ARBA00005760"/>
    </source>
</evidence>
<proteinExistence type="inferred from homology"/>
<keyword evidence="4" id="KW-0813">Transport</keyword>
<name>A0ABR0SZY0_9HYPO</name>
<gene>
    <name evidence="15" type="ORF">PT974_02665</name>
</gene>
<keyword evidence="7" id="KW-0653">Protein transport</keyword>
<keyword evidence="9" id="KW-0811">Translocation</keyword>
<comment type="similarity">
    <text evidence="3">Belongs to the NDC1 family.</text>
</comment>
<dbReference type="PANTHER" id="PTHR13269:SF6">
    <property type="entry name" value="NUCLEOPORIN NDC1"/>
    <property type="match status" value="1"/>
</dbReference>
<feature type="transmembrane region" description="Helical" evidence="14">
    <location>
        <begin position="225"/>
        <end position="244"/>
    </location>
</feature>
<comment type="caution">
    <text evidence="15">The sequence shown here is derived from an EMBL/GenBank/DDBJ whole genome shotgun (WGS) entry which is preliminary data.</text>
</comment>